<comment type="similarity">
    <text evidence="2 7">Belongs to the FliR/MopE/SpaR family.</text>
</comment>
<evidence type="ECO:0000256" key="7">
    <source>
        <dbReference type="RuleBase" id="RU362072"/>
    </source>
</evidence>
<name>A0A6N6W2J6_9BURK</name>
<keyword evidence="3 7" id="KW-1003">Cell membrane</keyword>
<dbReference type="GO" id="GO:0006605">
    <property type="term" value="P:protein targeting"/>
    <property type="evidence" value="ECO:0007669"/>
    <property type="project" value="UniProtKB-UniRule"/>
</dbReference>
<gene>
    <name evidence="8" type="ORF">FSO04_37260</name>
</gene>
<dbReference type="OrthoDB" id="9807748at2"/>
<dbReference type="InterPro" id="IPR002010">
    <property type="entry name" value="T3SS_IM_R"/>
</dbReference>
<dbReference type="PRINTS" id="PR00953">
    <property type="entry name" value="TYPE3IMRPROT"/>
</dbReference>
<evidence type="ECO:0000256" key="5">
    <source>
        <dbReference type="ARBA" id="ARBA00022989"/>
    </source>
</evidence>
<feature type="transmembrane region" description="Helical" evidence="7">
    <location>
        <begin position="189"/>
        <end position="208"/>
    </location>
</feature>
<dbReference type="Proteomes" id="UP000463700">
    <property type="component" value="Unassembled WGS sequence"/>
</dbReference>
<dbReference type="PANTHER" id="PTHR30065:SF1">
    <property type="entry name" value="SURFACE PRESENTATION OF ANTIGENS PROTEIN SPAR"/>
    <property type="match status" value="1"/>
</dbReference>
<protein>
    <submittedName>
        <fullName evidence="8">EscT/YscT/HrcT family type III secretion system export apparatus protein</fullName>
    </submittedName>
</protein>
<dbReference type="AlphaFoldDB" id="A0A6N6W2J6"/>
<evidence type="ECO:0000256" key="3">
    <source>
        <dbReference type="ARBA" id="ARBA00022475"/>
    </source>
</evidence>
<evidence type="ECO:0000256" key="6">
    <source>
        <dbReference type="ARBA" id="ARBA00023136"/>
    </source>
</evidence>
<dbReference type="RefSeq" id="WP_154566485.1">
    <property type="nucleotide sequence ID" value="NZ_VOSW01000107.1"/>
</dbReference>
<evidence type="ECO:0000256" key="4">
    <source>
        <dbReference type="ARBA" id="ARBA00022692"/>
    </source>
</evidence>
<dbReference type="InterPro" id="IPR006304">
    <property type="entry name" value="T3SS_SpaR/YscT"/>
</dbReference>
<dbReference type="Pfam" id="PF01311">
    <property type="entry name" value="Bac_export_1"/>
    <property type="match status" value="1"/>
</dbReference>
<comment type="caution">
    <text evidence="8">The sequence shown here is derived from an EMBL/GenBank/DDBJ whole genome shotgun (WGS) entry which is preliminary data.</text>
</comment>
<feature type="transmembrane region" description="Helical" evidence="7">
    <location>
        <begin position="69"/>
        <end position="94"/>
    </location>
</feature>
<feature type="transmembrane region" description="Helical" evidence="7">
    <location>
        <begin position="38"/>
        <end position="57"/>
    </location>
</feature>
<accession>A0A6N6W2J6</accession>
<feature type="transmembrane region" description="Helical" evidence="7">
    <location>
        <begin position="153"/>
        <end position="169"/>
    </location>
</feature>
<sequence length="266" mass="29096">MANPVSFIEPMEALLFASTRLMSMFIVFPILQQKAVGNMVRAGLAVSLACLVLPLTWAQMPHTMDAAQIIFVVAKETMIGVLLGYCGGLLLWAVEGMGSFVDLQTGANSSAVVEPMSGHPQGPTGGFLLQLFSTLLLTSGGFLTLLRAVFDSYLVWPVFSTVPILARGFDQFLTLQWDSLTDLLLKLSAPIVLLLVLIELALGLVARYMHSLDVHFQSMALKQLASTIMLMVLLNMFFSSAMDLFSPESQVRALIHRISPDYQQSH</sequence>
<dbReference type="NCBIfam" id="TIGR01401">
    <property type="entry name" value="fliR_like_III"/>
    <property type="match status" value="1"/>
</dbReference>
<evidence type="ECO:0000313" key="9">
    <source>
        <dbReference type="Proteomes" id="UP000463700"/>
    </source>
</evidence>
<proteinExistence type="inferred from homology"/>
<organism evidence="8 9">
    <name type="scientific">Paraburkholderia madseniana</name>
    <dbReference type="NCBI Taxonomy" id="2599607"/>
    <lineage>
        <taxon>Bacteria</taxon>
        <taxon>Pseudomonadati</taxon>
        <taxon>Pseudomonadota</taxon>
        <taxon>Betaproteobacteria</taxon>
        <taxon>Burkholderiales</taxon>
        <taxon>Burkholderiaceae</taxon>
        <taxon>Paraburkholderia</taxon>
    </lineage>
</organism>
<keyword evidence="6 7" id="KW-0472">Membrane</keyword>
<dbReference type="GO" id="GO:0005886">
    <property type="term" value="C:plasma membrane"/>
    <property type="evidence" value="ECO:0007669"/>
    <property type="project" value="UniProtKB-SubCell"/>
</dbReference>
<evidence type="ECO:0000256" key="1">
    <source>
        <dbReference type="ARBA" id="ARBA00004651"/>
    </source>
</evidence>
<feature type="transmembrane region" description="Helical" evidence="7">
    <location>
        <begin position="220"/>
        <end position="238"/>
    </location>
</feature>
<dbReference type="EMBL" id="VOSW01000107">
    <property type="protein sequence ID" value="KAE8754877.1"/>
    <property type="molecule type" value="Genomic_DNA"/>
</dbReference>
<keyword evidence="4 7" id="KW-0812">Transmembrane</keyword>
<keyword evidence="5 7" id="KW-1133">Transmembrane helix</keyword>
<evidence type="ECO:0000256" key="2">
    <source>
        <dbReference type="ARBA" id="ARBA00009772"/>
    </source>
</evidence>
<feature type="transmembrane region" description="Helical" evidence="7">
    <location>
        <begin position="12"/>
        <end position="32"/>
    </location>
</feature>
<evidence type="ECO:0000313" key="8">
    <source>
        <dbReference type="EMBL" id="KAE8754877.1"/>
    </source>
</evidence>
<dbReference type="PANTHER" id="PTHR30065">
    <property type="entry name" value="FLAGELLAR BIOSYNTHETIC PROTEIN FLIR"/>
    <property type="match status" value="1"/>
</dbReference>
<reference evidence="8 9" key="1">
    <citation type="journal article" date="2020" name="Int. J. Syst. Evol. Microbiol.">
        <title>Paraburkholderia madseniana sp. nov., a phenolic acid-degrading bacterium isolated from acidic forest soil.</title>
        <authorList>
            <person name="Wilhelm R.C."/>
            <person name="Murphy S.J.L."/>
            <person name="Feriancek N.M."/>
            <person name="Karasz D.C."/>
            <person name="DeRito C.M."/>
            <person name="Newman J.D."/>
            <person name="Buckley D.H."/>
        </authorList>
    </citation>
    <scope>NUCLEOTIDE SEQUENCE [LARGE SCALE GENOMIC DNA]</scope>
    <source>
        <strain evidence="8 9">RP11</strain>
    </source>
</reference>
<feature type="transmembrane region" description="Helical" evidence="7">
    <location>
        <begin position="127"/>
        <end position="146"/>
    </location>
</feature>
<comment type="subcellular location">
    <subcellularLocation>
        <location evidence="1 7">Cell membrane</location>
        <topology evidence="1 7">Multi-pass membrane protein</topology>
    </subcellularLocation>
</comment>